<evidence type="ECO:0000256" key="6">
    <source>
        <dbReference type="SAM" id="Phobius"/>
    </source>
</evidence>
<dbReference type="Pfam" id="PF10035">
    <property type="entry name" value="DUF2179"/>
    <property type="match status" value="1"/>
</dbReference>
<dbReference type="OrthoDB" id="48231at2"/>
<comment type="subcellular location">
    <subcellularLocation>
        <location evidence="1">Cell membrane</location>
        <topology evidence="1">Multi-pass membrane protein</topology>
    </subcellularLocation>
</comment>
<evidence type="ECO:0000256" key="1">
    <source>
        <dbReference type="ARBA" id="ARBA00004651"/>
    </source>
</evidence>
<evidence type="ECO:0000256" key="4">
    <source>
        <dbReference type="ARBA" id="ARBA00022989"/>
    </source>
</evidence>
<dbReference type="CDD" id="cd16381">
    <property type="entry name" value="YitT_C_like_1"/>
    <property type="match status" value="1"/>
</dbReference>
<reference evidence="9 10" key="1">
    <citation type="submission" date="2015-07" db="EMBL/GenBank/DDBJ databases">
        <title>Genome sequence of Ornatilinea apprima DSM 23815.</title>
        <authorList>
            <person name="Hemp J."/>
            <person name="Ward L.M."/>
            <person name="Pace L.A."/>
            <person name="Fischer W.W."/>
        </authorList>
    </citation>
    <scope>NUCLEOTIDE SEQUENCE [LARGE SCALE GENOMIC DNA]</scope>
    <source>
        <strain evidence="9 10">P3M-1</strain>
    </source>
</reference>
<dbReference type="Proteomes" id="UP000050417">
    <property type="component" value="Unassembled WGS sequence"/>
</dbReference>
<evidence type="ECO:0000313" key="10">
    <source>
        <dbReference type="Proteomes" id="UP000050417"/>
    </source>
</evidence>
<evidence type="ECO:0000256" key="2">
    <source>
        <dbReference type="ARBA" id="ARBA00022475"/>
    </source>
</evidence>
<dbReference type="EMBL" id="LGCL01000024">
    <property type="protein sequence ID" value="KPL76984.1"/>
    <property type="molecule type" value="Genomic_DNA"/>
</dbReference>
<name>A0A0P6XUD4_9CHLR</name>
<accession>A0A0P6XUD4</accession>
<dbReference type="InterPro" id="IPR022930">
    <property type="entry name" value="UPF0316"/>
</dbReference>
<dbReference type="GO" id="GO:0005886">
    <property type="term" value="C:plasma membrane"/>
    <property type="evidence" value="ECO:0007669"/>
    <property type="project" value="UniProtKB-SubCell"/>
</dbReference>
<dbReference type="AlphaFoldDB" id="A0A0P6XUD4"/>
<comment type="caution">
    <text evidence="9">The sequence shown here is derived from an EMBL/GenBank/DDBJ whole genome shotgun (WGS) entry which is preliminary data.</text>
</comment>
<dbReference type="PANTHER" id="PTHR40060:SF1">
    <property type="entry name" value="UPF0316 PROTEIN YEBE"/>
    <property type="match status" value="1"/>
</dbReference>
<evidence type="ECO:0000259" key="8">
    <source>
        <dbReference type="Pfam" id="PF18955"/>
    </source>
</evidence>
<dbReference type="STRING" id="1134406.ADN00_10420"/>
<dbReference type="InterPro" id="IPR019264">
    <property type="entry name" value="DUF2179"/>
</dbReference>
<keyword evidence="2" id="KW-1003">Cell membrane</keyword>
<proteinExistence type="predicted"/>
<feature type="transmembrane region" description="Helical" evidence="6">
    <location>
        <begin position="64"/>
        <end position="84"/>
    </location>
</feature>
<keyword evidence="3 6" id="KW-0812">Transmembrane</keyword>
<keyword evidence="5 6" id="KW-0472">Membrane</keyword>
<keyword evidence="10" id="KW-1185">Reference proteome</keyword>
<gene>
    <name evidence="9" type="ORF">ADN00_10420</name>
</gene>
<feature type="domain" description="DUF5698" evidence="8">
    <location>
        <begin position="25"/>
        <end position="82"/>
    </location>
</feature>
<dbReference type="InterPro" id="IPR044035">
    <property type="entry name" value="DUF5698"/>
</dbReference>
<organism evidence="9 10">
    <name type="scientific">Ornatilinea apprima</name>
    <dbReference type="NCBI Taxonomy" id="1134406"/>
    <lineage>
        <taxon>Bacteria</taxon>
        <taxon>Bacillati</taxon>
        <taxon>Chloroflexota</taxon>
        <taxon>Anaerolineae</taxon>
        <taxon>Anaerolineales</taxon>
        <taxon>Anaerolineaceae</taxon>
        <taxon>Ornatilinea</taxon>
    </lineage>
</organism>
<evidence type="ECO:0000259" key="7">
    <source>
        <dbReference type="Pfam" id="PF10035"/>
    </source>
</evidence>
<feature type="domain" description="DUF2179" evidence="7">
    <location>
        <begin position="116"/>
        <end position="163"/>
    </location>
</feature>
<keyword evidence="4 6" id="KW-1133">Transmembrane helix</keyword>
<feature type="transmembrane region" description="Helical" evidence="6">
    <location>
        <begin position="37"/>
        <end position="58"/>
    </location>
</feature>
<evidence type="ECO:0000313" key="9">
    <source>
        <dbReference type="EMBL" id="KPL76984.1"/>
    </source>
</evidence>
<sequence length="184" mass="19960">MMELNPIYAGILVFFLRVIDMSLDTLRLLFVMRGKKLLAGAVGSIQAAVFVVAIGAVLTGPLNVWTVLGYAGGFGTGVILGIYLEQRLAIGFGMLQVFSAERGAEIAARLREAGYAATISTATGMKGEVFIIHCAVQRKEIGRVQLLITQVDPDAFITLDDVQPLHSGYFKPSDRRKWGRSARV</sequence>
<dbReference type="RefSeq" id="WP_075062938.1">
    <property type="nucleotide sequence ID" value="NZ_LGCL01000024.1"/>
</dbReference>
<dbReference type="PANTHER" id="PTHR40060">
    <property type="entry name" value="UPF0316 PROTEIN YEBE"/>
    <property type="match status" value="1"/>
</dbReference>
<protein>
    <submittedName>
        <fullName evidence="9">Uncharacterized protein</fullName>
    </submittedName>
</protein>
<dbReference type="InterPro" id="IPR015867">
    <property type="entry name" value="N-reg_PII/ATP_PRibTrfase_C"/>
</dbReference>
<dbReference type="Pfam" id="PF18955">
    <property type="entry name" value="DUF5698"/>
    <property type="match status" value="1"/>
</dbReference>
<evidence type="ECO:0000256" key="3">
    <source>
        <dbReference type="ARBA" id="ARBA00022692"/>
    </source>
</evidence>
<evidence type="ECO:0000256" key="5">
    <source>
        <dbReference type="ARBA" id="ARBA00023136"/>
    </source>
</evidence>
<dbReference type="Gene3D" id="3.30.70.120">
    <property type="match status" value="1"/>
</dbReference>